<keyword evidence="2" id="KW-1185">Reference proteome</keyword>
<protein>
    <submittedName>
        <fullName evidence="1">Uncharacterized protein</fullName>
    </submittedName>
</protein>
<dbReference type="OrthoDB" id="20844at2759"/>
<dbReference type="EMBL" id="JAGGNH010000004">
    <property type="protein sequence ID" value="KAJ0976508.1"/>
    <property type="molecule type" value="Genomic_DNA"/>
</dbReference>
<evidence type="ECO:0000313" key="2">
    <source>
        <dbReference type="Proteomes" id="UP001085076"/>
    </source>
</evidence>
<reference evidence="1" key="2">
    <citation type="journal article" date="2022" name="Hortic Res">
        <title>The genome of Dioscorea zingiberensis sheds light on the biosynthesis, origin and evolution of the medicinally important diosgenin saponins.</title>
        <authorList>
            <person name="Li Y."/>
            <person name="Tan C."/>
            <person name="Li Z."/>
            <person name="Guo J."/>
            <person name="Li S."/>
            <person name="Chen X."/>
            <person name="Wang C."/>
            <person name="Dai X."/>
            <person name="Yang H."/>
            <person name="Song W."/>
            <person name="Hou L."/>
            <person name="Xu J."/>
            <person name="Tong Z."/>
            <person name="Xu A."/>
            <person name="Yuan X."/>
            <person name="Wang W."/>
            <person name="Yang Q."/>
            <person name="Chen L."/>
            <person name="Sun Z."/>
            <person name="Wang K."/>
            <person name="Pan B."/>
            <person name="Chen J."/>
            <person name="Bao Y."/>
            <person name="Liu F."/>
            <person name="Qi X."/>
            <person name="Gang D.R."/>
            <person name="Wen J."/>
            <person name="Li J."/>
        </authorList>
    </citation>
    <scope>NUCLEOTIDE SEQUENCE</scope>
    <source>
        <strain evidence="1">Dzin_1.0</strain>
    </source>
</reference>
<organism evidence="1 2">
    <name type="scientific">Dioscorea zingiberensis</name>
    <dbReference type="NCBI Taxonomy" id="325984"/>
    <lineage>
        <taxon>Eukaryota</taxon>
        <taxon>Viridiplantae</taxon>
        <taxon>Streptophyta</taxon>
        <taxon>Embryophyta</taxon>
        <taxon>Tracheophyta</taxon>
        <taxon>Spermatophyta</taxon>
        <taxon>Magnoliopsida</taxon>
        <taxon>Liliopsida</taxon>
        <taxon>Dioscoreales</taxon>
        <taxon>Dioscoreaceae</taxon>
        <taxon>Dioscorea</taxon>
    </lineage>
</organism>
<accession>A0A9D5CQL1</accession>
<dbReference type="AlphaFoldDB" id="A0A9D5CQL1"/>
<reference evidence="1" key="1">
    <citation type="submission" date="2021-03" db="EMBL/GenBank/DDBJ databases">
        <authorList>
            <person name="Li Z."/>
            <person name="Yang C."/>
        </authorList>
    </citation>
    <scope>NUCLEOTIDE SEQUENCE</scope>
    <source>
        <strain evidence="1">Dzin_1.0</strain>
        <tissue evidence="1">Leaf</tissue>
    </source>
</reference>
<dbReference type="Proteomes" id="UP001085076">
    <property type="component" value="Miscellaneous, Linkage group lg04"/>
</dbReference>
<proteinExistence type="predicted"/>
<name>A0A9D5CQL1_9LILI</name>
<evidence type="ECO:0000313" key="1">
    <source>
        <dbReference type="EMBL" id="KAJ0976508.1"/>
    </source>
</evidence>
<comment type="caution">
    <text evidence="1">The sequence shown here is derived from an EMBL/GenBank/DDBJ whole genome shotgun (WGS) entry which is preliminary data.</text>
</comment>
<gene>
    <name evidence="1" type="ORF">J5N97_018473</name>
</gene>
<sequence length="162" mass="18830">MRCMPASLSSKSHHILTAFGDSRHKMVDKVKNCITNIDLETKKEKEKVVIPLLVFDDEKTLVIRINCLSKGILISQGRLLKKMRNKRIAALAYQSLLKGQQQIRHTLLLFYQQRMTEMLLSVQDDISRNDHGDFLHFRSDEFCMEIKFIQGNLRGTIKCAYF</sequence>